<name>A0ABT0QYF4_9MICO</name>
<dbReference type="RefSeq" id="WP_249736392.1">
    <property type="nucleotide sequence ID" value="NZ_JAKNCJ010000001.1"/>
</dbReference>
<comment type="caution">
    <text evidence="1">The sequence shown here is derived from an EMBL/GenBank/DDBJ whole genome shotgun (WGS) entry which is preliminary data.</text>
</comment>
<gene>
    <name evidence="1" type="ORF">Bequi_02335</name>
</gene>
<sequence length="203" mass="20594">MSAPQTPPRSRALSAVAAGLALAALGLGSWVNSAVPSVRDSVADPFVRTGAIGQSVALRTARVEVLGVDGASVVVTPSGAASHSDSGVWVVVTVRIEGDREPVSLSGVSIESADGRVYAQSRSDVPAACGEAQPHVPWVCPIAVEMPVEAIPGAHVVIPVNGSVRGDAVAEVDLGIDAATAQSWRERSMPLEVPASAPEEAPL</sequence>
<evidence type="ECO:0008006" key="3">
    <source>
        <dbReference type="Google" id="ProtNLM"/>
    </source>
</evidence>
<evidence type="ECO:0000313" key="1">
    <source>
        <dbReference type="EMBL" id="MCL6422238.1"/>
    </source>
</evidence>
<accession>A0ABT0QYF4</accession>
<keyword evidence="2" id="KW-1185">Reference proteome</keyword>
<proteinExistence type="predicted"/>
<evidence type="ECO:0000313" key="2">
    <source>
        <dbReference type="Proteomes" id="UP001203761"/>
    </source>
</evidence>
<organism evidence="1 2">
    <name type="scientific">Brachybacterium equifaecis</name>
    <dbReference type="NCBI Taxonomy" id="2910770"/>
    <lineage>
        <taxon>Bacteria</taxon>
        <taxon>Bacillati</taxon>
        <taxon>Actinomycetota</taxon>
        <taxon>Actinomycetes</taxon>
        <taxon>Micrococcales</taxon>
        <taxon>Dermabacteraceae</taxon>
        <taxon>Brachybacterium</taxon>
    </lineage>
</organism>
<protein>
    <recommendedName>
        <fullName evidence="3">DUF4352 domain-containing protein</fullName>
    </recommendedName>
</protein>
<dbReference type="EMBL" id="JAKNCJ010000001">
    <property type="protein sequence ID" value="MCL6422238.1"/>
    <property type="molecule type" value="Genomic_DNA"/>
</dbReference>
<reference evidence="1" key="1">
    <citation type="submission" date="2022-02" db="EMBL/GenBank/DDBJ databases">
        <authorList>
            <person name="Lee M."/>
            <person name="Kim S.-J."/>
            <person name="Jung M.-Y."/>
        </authorList>
    </citation>
    <scope>NUCLEOTIDE SEQUENCE</scope>
    <source>
        <strain evidence="1">JHP9</strain>
    </source>
</reference>
<dbReference type="Proteomes" id="UP001203761">
    <property type="component" value="Unassembled WGS sequence"/>
</dbReference>